<keyword evidence="3" id="KW-1185">Reference proteome</keyword>
<protein>
    <submittedName>
        <fullName evidence="2">DUF2796 domain-containing protein</fullName>
    </submittedName>
</protein>
<sequence length="188" mass="20375">MKKISSYFGISLFAIANYAYAAPAHQHGKASLDIAIEHNKVLVSLESPLDNLLGFEHAPKTPAEIQLAKKMASTLMSKNGVITLPTAANCKLSKVTLESAAISAQYLGGKIAPEKENPFAESDNKPENGHADLDGSFEFTCANIQAISEIQVSLFQHFPHTQSVQVQLVSGKLQKAFTLTPKQNKIHF</sequence>
<reference evidence="2" key="1">
    <citation type="submission" date="2021-10" db="EMBL/GenBank/DDBJ databases">
        <title>The complete genome sequence of Leeia sp. TBRC 13508.</title>
        <authorList>
            <person name="Charoenyingcharoen P."/>
            <person name="Yukphan P."/>
        </authorList>
    </citation>
    <scope>NUCLEOTIDE SEQUENCE</scope>
    <source>
        <strain evidence="2">TBRC 13508</strain>
    </source>
</reference>
<feature type="signal peptide" evidence="1">
    <location>
        <begin position="1"/>
        <end position="21"/>
    </location>
</feature>
<dbReference type="RefSeq" id="WP_227181750.1">
    <property type="nucleotide sequence ID" value="NZ_JAJBZT010000010.1"/>
</dbReference>
<dbReference type="InterPro" id="IPR021253">
    <property type="entry name" value="ZrgA-like"/>
</dbReference>
<organism evidence="2 3">
    <name type="scientific">Leeia speluncae</name>
    <dbReference type="NCBI Taxonomy" id="2884804"/>
    <lineage>
        <taxon>Bacteria</taxon>
        <taxon>Pseudomonadati</taxon>
        <taxon>Pseudomonadota</taxon>
        <taxon>Betaproteobacteria</taxon>
        <taxon>Neisseriales</taxon>
        <taxon>Leeiaceae</taxon>
        <taxon>Leeia</taxon>
    </lineage>
</organism>
<comment type="caution">
    <text evidence="2">The sequence shown here is derived from an EMBL/GenBank/DDBJ whole genome shotgun (WGS) entry which is preliminary data.</text>
</comment>
<proteinExistence type="predicted"/>
<accession>A0ABS8D9V5</accession>
<name>A0ABS8D9V5_9NEIS</name>
<dbReference type="EMBL" id="JAJBZT010000010">
    <property type="protein sequence ID" value="MCB6184932.1"/>
    <property type="molecule type" value="Genomic_DNA"/>
</dbReference>
<dbReference type="Pfam" id="PF10986">
    <property type="entry name" value="ZrgA"/>
    <property type="match status" value="1"/>
</dbReference>
<keyword evidence="1" id="KW-0732">Signal</keyword>
<evidence type="ECO:0000313" key="3">
    <source>
        <dbReference type="Proteomes" id="UP001165395"/>
    </source>
</evidence>
<gene>
    <name evidence="2" type="ORF">LIN78_15395</name>
</gene>
<evidence type="ECO:0000256" key="1">
    <source>
        <dbReference type="SAM" id="SignalP"/>
    </source>
</evidence>
<evidence type="ECO:0000313" key="2">
    <source>
        <dbReference type="EMBL" id="MCB6184932.1"/>
    </source>
</evidence>
<feature type="chain" id="PRO_5047213523" evidence="1">
    <location>
        <begin position="22"/>
        <end position="188"/>
    </location>
</feature>
<dbReference type="Proteomes" id="UP001165395">
    <property type="component" value="Unassembled WGS sequence"/>
</dbReference>